<keyword evidence="5" id="KW-0067">ATP-binding</keyword>
<feature type="compositionally biased region" description="Low complexity" evidence="8">
    <location>
        <begin position="192"/>
        <end position="204"/>
    </location>
</feature>
<feature type="region of interest" description="Disordered" evidence="8">
    <location>
        <begin position="702"/>
        <end position="724"/>
    </location>
</feature>
<evidence type="ECO:0000313" key="10">
    <source>
        <dbReference type="EMBL" id="EGG15533.1"/>
    </source>
</evidence>
<dbReference type="SUPFAM" id="SSF111331">
    <property type="entry name" value="NAD kinase/diacylglycerol kinase-like"/>
    <property type="match status" value="1"/>
</dbReference>
<dbReference type="GO" id="GO:0005524">
    <property type="term" value="F:ATP binding"/>
    <property type="evidence" value="ECO:0007669"/>
    <property type="project" value="UniProtKB-KW"/>
</dbReference>
<evidence type="ECO:0000256" key="2">
    <source>
        <dbReference type="ARBA" id="ARBA00022679"/>
    </source>
</evidence>
<feature type="region of interest" description="Disordered" evidence="8">
    <location>
        <begin position="144"/>
        <end position="261"/>
    </location>
</feature>
<dbReference type="KEGG" id="dfa:DFA_10375"/>
<keyword evidence="11" id="KW-1185">Reference proteome</keyword>
<keyword evidence="4 10" id="KW-0418">Kinase</keyword>
<accession>F4QA14</accession>
<dbReference type="Gene3D" id="2.60.200.30">
    <property type="entry name" value="Probable inorganic polyphosphate/atp-NAD kinase, domain 2"/>
    <property type="match status" value="1"/>
</dbReference>
<dbReference type="Pfam" id="PF20143">
    <property type="entry name" value="NAD_kinase_C"/>
    <property type="match status" value="1"/>
</dbReference>
<feature type="transmembrane region" description="Helical" evidence="9">
    <location>
        <begin position="20"/>
        <end position="38"/>
    </location>
</feature>
<keyword evidence="7" id="KW-0520">NAD</keyword>
<evidence type="ECO:0000256" key="8">
    <source>
        <dbReference type="SAM" id="MobiDB-lite"/>
    </source>
</evidence>
<dbReference type="Pfam" id="PF01513">
    <property type="entry name" value="NAD_kinase"/>
    <property type="match status" value="1"/>
</dbReference>
<keyword evidence="2" id="KW-0808">Transferase</keyword>
<dbReference type="InterPro" id="IPR016064">
    <property type="entry name" value="NAD/diacylglycerol_kinase_sf"/>
</dbReference>
<keyword evidence="6" id="KW-0521">NADP</keyword>
<feature type="compositionally biased region" description="Low complexity" evidence="8">
    <location>
        <begin position="155"/>
        <end position="173"/>
    </location>
</feature>
<feature type="compositionally biased region" description="Low complexity" evidence="8">
    <location>
        <begin position="705"/>
        <end position="724"/>
    </location>
</feature>
<reference evidence="11" key="1">
    <citation type="journal article" date="2011" name="Genome Res.">
        <title>Phylogeny-wide analysis of social amoeba genomes highlights ancient origins for complex intercellular communication.</title>
        <authorList>
            <person name="Heidel A.J."/>
            <person name="Lawal H.M."/>
            <person name="Felder M."/>
            <person name="Schilde C."/>
            <person name="Helps N.R."/>
            <person name="Tunggal B."/>
            <person name="Rivero F."/>
            <person name="John U."/>
            <person name="Schleicher M."/>
            <person name="Eichinger L."/>
            <person name="Platzer M."/>
            <person name="Noegel A.A."/>
            <person name="Schaap P."/>
            <person name="Gloeckner G."/>
        </authorList>
    </citation>
    <scope>NUCLEOTIDE SEQUENCE [LARGE SCALE GENOMIC DNA]</scope>
    <source>
        <strain evidence="11">SH3</strain>
    </source>
</reference>
<dbReference type="AlphaFoldDB" id="F4QA14"/>
<proteinExistence type="inferred from homology"/>
<keyword evidence="3" id="KW-0547">Nucleotide-binding</keyword>
<feature type="region of interest" description="Disordered" evidence="8">
    <location>
        <begin position="97"/>
        <end position="121"/>
    </location>
</feature>
<dbReference type="InterPro" id="IPR017438">
    <property type="entry name" value="ATP-NAD_kinase_N"/>
</dbReference>
<dbReference type="GO" id="GO:0003951">
    <property type="term" value="F:NAD+ kinase activity"/>
    <property type="evidence" value="ECO:0007669"/>
    <property type="project" value="InterPro"/>
</dbReference>
<dbReference type="EMBL" id="GL883026">
    <property type="protein sequence ID" value="EGG15533.1"/>
    <property type="molecule type" value="Genomic_DNA"/>
</dbReference>
<dbReference type="GO" id="GO:0019674">
    <property type="term" value="P:NAD+ metabolic process"/>
    <property type="evidence" value="ECO:0007669"/>
    <property type="project" value="InterPro"/>
</dbReference>
<evidence type="ECO:0000256" key="5">
    <source>
        <dbReference type="ARBA" id="ARBA00022840"/>
    </source>
</evidence>
<evidence type="ECO:0000256" key="6">
    <source>
        <dbReference type="ARBA" id="ARBA00022857"/>
    </source>
</evidence>
<dbReference type="Proteomes" id="UP000007797">
    <property type="component" value="Unassembled WGS sequence"/>
</dbReference>
<evidence type="ECO:0000256" key="4">
    <source>
        <dbReference type="ARBA" id="ARBA00022777"/>
    </source>
</evidence>
<dbReference type="OrthoDB" id="24581at2759"/>
<protein>
    <submittedName>
        <fullName evidence="10">NAD+ kinase family protein</fullName>
    </submittedName>
</protein>
<organism evidence="10 11">
    <name type="scientific">Cavenderia fasciculata</name>
    <name type="common">Slime mold</name>
    <name type="synonym">Dictyostelium fasciculatum</name>
    <dbReference type="NCBI Taxonomy" id="261658"/>
    <lineage>
        <taxon>Eukaryota</taxon>
        <taxon>Amoebozoa</taxon>
        <taxon>Evosea</taxon>
        <taxon>Eumycetozoa</taxon>
        <taxon>Dictyostelia</taxon>
        <taxon>Acytosteliales</taxon>
        <taxon>Cavenderiaceae</taxon>
        <taxon>Cavenderia</taxon>
    </lineage>
</organism>
<evidence type="ECO:0000256" key="7">
    <source>
        <dbReference type="ARBA" id="ARBA00023027"/>
    </source>
</evidence>
<keyword evidence="9" id="KW-0812">Transmembrane</keyword>
<dbReference type="Gene3D" id="3.40.50.10330">
    <property type="entry name" value="Probable inorganic polyphosphate/atp-NAD kinase, domain 1"/>
    <property type="match status" value="1"/>
</dbReference>
<dbReference type="PANTHER" id="PTHR20275:SF42">
    <property type="entry name" value="NAD+ KINASE FAMILY PROTEIN"/>
    <property type="match status" value="1"/>
</dbReference>
<dbReference type="InterPro" id="IPR017437">
    <property type="entry name" value="ATP-NAD_kinase_PpnK-typ_C"/>
</dbReference>
<feature type="compositionally biased region" description="Polar residues" evidence="8">
    <location>
        <begin position="299"/>
        <end position="312"/>
    </location>
</feature>
<dbReference type="HAMAP" id="MF_00361">
    <property type="entry name" value="NAD_kinase"/>
    <property type="match status" value="1"/>
</dbReference>
<dbReference type="RefSeq" id="XP_004354275.1">
    <property type="nucleotide sequence ID" value="XM_004354223.1"/>
</dbReference>
<sequence>MDYYNTLLFDDTFKQLYTPNIVSIILTLISTIIIIDHLRRQKQLQQQQLQQKCNNNNNNPTPPQITTTTTTTNNNTCNCCSSRCKKNNNSNNKETTLDSFGDESFDNCVTPTSSSSSSSLQYKYQNGATMTTTPNHHQYLNASTTQMKQHPSPPSNSSSPQPYSQQSSSFLSPLNYITGSSKCESLEDDDNNNNQQDINNNNNQQDKEEEEEEEKEDKGNQPTSSIPPSLGVSTDSNNIFGGGGGGGQDLSKKKKKMGDKSKKNQSYFVSTYYSKYEVPKETSFTVEPVEEQENDESESVQFDTPPQKNPTSSIEFEELDISKQPPTTTTTTATSKTIKLIQPTNPSNMTQAPLYLPNLLYSSVGNAITESPSSIRSLESLSLSSSTSKSITKRKKTCILPQILHLKWKTSIKKVLVIHKFHDMEVLRAAKEVGAYLNELGIQTVCESEQICECPTARSLEEISDPFVIDFIVSLGGDGTILHTSSLFKTYMPPIISFNMGSLGFLTTFEPDNWKEHIKNVIDGKCFVSYRLRLACTVVSKNESNTYQVLNEVSIDRGNNPYLSHLECLCDDKPITVVQADGLIIATSTGSTAYSLSAGGSLVHPAIPAMLITPICPHTLSFRPVLLPSTSTLIIRVPETSRCSAWASFDGKNRHEIKQGDYVVISTSKWAVPVICKTDENGEWFEKLANNLNWNTRTIQKSFQSSSPPTFSTTNTSLLPSPSL</sequence>
<name>F4QA14_CACFS</name>
<feature type="compositionally biased region" description="Polar residues" evidence="8">
    <location>
        <begin position="220"/>
        <end position="239"/>
    </location>
</feature>
<dbReference type="GeneID" id="14867364"/>
<gene>
    <name evidence="10" type="ORF">DFA_10375</name>
</gene>
<feature type="compositionally biased region" description="Acidic residues" evidence="8">
    <location>
        <begin position="288"/>
        <end position="298"/>
    </location>
</feature>
<dbReference type="PANTHER" id="PTHR20275">
    <property type="entry name" value="NAD KINASE"/>
    <property type="match status" value="1"/>
</dbReference>
<dbReference type="STRING" id="1054147.F4QA14"/>
<keyword evidence="9" id="KW-1133">Transmembrane helix</keyword>
<evidence type="ECO:0000256" key="1">
    <source>
        <dbReference type="ARBA" id="ARBA00010995"/>
    </source>
</evidence>
<evidence type="ECO:0000313" key="11">
    <source>
        <dbReference type="Proteomes" id="UP000007797"/>
    </source>
</evidence>
<dbReference type="InterPro" id="IPR002504">
    <property type="entry name" value="NADK"/>
</dbReference>
<feature type="region of interest" description="Disordered" evidence="8">
    <location>
        <begin position="284"/>
        <end position="312"/>
    </location>
</feature>
<comment type="similarity">
    <text evidence="1">Belongs to the NAD kinase family.</text>
</comment>
<dbReference type="GO" id="GO:0006741">
    <property type="term" value="P:NADP+ biosynthetic process"/>
    <property type="evidence" value="ECO:0007669"/>
    <property type="project" value="InterPro"/>
</dbReference>
<dbReference type="FunFam" id="2.60.200.30:FF:000009">
    <property type="entry name" value="Poly(P)/ATP NAD kinase"/>
    <property type="match status" value="1"/>
</dbReference>
<keyword evidence="9" id="KW-0472">Membrane</keyword>
<evidence type="ECO:0000256" key="9">
    <source>
        <dbReference type="SAM" id="Phobius"/>
    </source>
</evidence>
<evidence type="ECO:0000256" key="3">
    <source>
        <dbReference type="ARBA" id="ARBA00022741"/>
    </source>
</evidence>